<reference evidence="2 3" key="1">
    <citation type="submission" date="2020-07" db="EMBL/GenBank/DDBJ databases">
        <authorList>
            <person name="Feng X."/>
        </authorList>
    </citation>
    <scope>NUCLEOTIDE SEQUENCE [LARGE SCALE GENOMIC DNA]</scope>
    <source>
        <strain evidence="2 3">JCM23202</strain>
    </source>
</reference>
<accession>A0A7X1E7L1</accession>
<dbReference type="EMBL" id="JACHVC010000006">
    <property type="protein sequence ID" value="MBC2605253.1"/>
    <property type="molecule type" value="Genomic_DNA"/>
</dbReference>
<organism evidence="2 3">
    <name type="scientific">Pelagicoccus albus</name>
    <dbReference type="NCBI Taxonomy" id="415222"/>
    <lineage>
        <taxon>Bacteria</taxon>
        <taxon>Pseudomonadati</taxon>
        <taxon>Verrucomicrobiota</taxon>
        <taxon>Opitutia</taxon>
        <taxon>Puniceicoccales</taxon>
        <taxon>Pelagicoccaceae</taxon>
        <taxon>Pelagicoccus</taxon>
    </lineage>
</organism>
<dbReference type="Proteomes" id="UP000526501">
    <property type="component" value="Unassembled WGS sequence"/>
</dbReference>
<keyword evidence="1" id="KW-0812">Transmembrane</keyword>
<name>A0A7X1E7L1_9BACT</name>
<comment type="caution">
    <text evidence="2">The sequence shown here is derived from an EMBL/GenBank/DDBJ whole genome shotgun (WGS) entry which is preliminary data.</text>
</comment>
<dbReference type="AlphaFoldDB" id="A0A7X1E7L1"/>
<keyword evidence="1" id="KW-0472">Membrane</keyword>
<keyword evidence="3" id="KW-1185">Reference proteome</keyword>
<evidence type="ECO:0000313" key="2">
    <source>
        <dbReference type="EMBL" id="MBC2605253.1"/>
    </source>
</evidence>
<protein>
    <submittedName>
        <fullName evidence="2">Uncharacterized protein</fullName>
    </submittedName>
</protein>
<feature type="transmembrane region" description="Helical" evidence="1">
    <location>
        <begin position="9"/>
        <end position="29"/>
    </location>
</feature>
<keyword evidence="1" id="KW-1133">Transmembrane helix</keyword>
<evidence type="ECO:0000256" key="1">
    <source>
        <dbReference type="SAM" id="Phobius"/>
    </source>
</evidence>
<sequence length="326" mass="36671">MRFLKNNPVFYTLVLIMAGAFLWGLWYLFKLDRELSLIEDSYVTKSSQYDRYLASRPLPTRSNLEAIQENYRDLYESYEKAMGNLNLNTFDQEVFYGRTPVSRADWSFAFHRFKENARYSALSNGIELAPNAEFGFESFGNGTPPEDQMESIHQQTVVVSALLETLFESGVQSFVKVQRGQLPEKGRTAAINRRQEDLLYNEGSQFAVLPGQSLSIPGTFDSYVYRLVFRGQSFALRSFLNRISNSSLPFVVRGVEAGLSSEGGEKTGLESIAENPFVNSAKAFESQTGAVPIISDNTSLFVVTVEFLKLSVEIPEPISKEGEDRA</sequence>
<gene>
    <name evidence="2" type="ORF">H5P27_04270</name>
</gene>
<proteinExistence type="predicted"/>
<dbReference type="RefSeq" id="WP_185659138.1">
    <property type="nucleotide sequence ID" value="NZ_CAWPOO010000006.1"/>
</dbReference>
<evidence type="ECO:0000313" key="3">
    <source>
        <dbReference type="Proteomes" id="UP000526501"/>
    </source>
</evidence>